<accession>A0A2P2PGG8</accession>
<evidence type="ECO:0000313" key="1">
    <source>
        <dbReference type="EMBL" id="MBX53830.1"/>
    </source>
</evidence>
<dbReference type="EMBL" id="GGEC01073346">
    <property type="protein sequence ID" value="MBX53830.1"/>
    <property type="molecule type" value="Transcribed_RNA"/>
</dbReference>
<reference evidence="1" key="1">
    <citation type="submission" date="2018-02" db="EMBL/GenBank/DDBJ databases">
        <title>Rhizophora mucronata_Transcriptome.</title>
        <authorList>
            <person name="Meera S.P."/>
            <person name="Sreeshan A."/>
            <person name="Augustine A."/>
        </authorList>
    </citation>
    <scope>NUCLEOTIDE SEQUENCE</scope>
    <source>
        <tissue evidence="1">Leaf</tissue>
    </source>
</reference>
<sequence>MLIGNYHLPDRLPVEMPHFHLHIACKRLACLCYQ</sequence>
<dbReference type="AlphaFoldDB" id="A0A2P2PGG8"/>
<protein>
    <submittedName>
        <fullName evidence="1">Uncharacterized protein</fullName>
    </submittedName>
</protein>
<proteinExistence type="predicted"/>
<name>A0A2P2PGG8_RHIMU</name>
<organism evidence="1">
    <name type="scientific">Rhizophora mucronata</name>
    <name type="common">Asiatic mangrove</name>
    <dbReference type="NCBI Taxonomy" id="61149"/>
    <lineage>
        <taxon>Eukaryota</taxon>
        <taxon>Viridiplantae</taxon>
        <taxon>Streptophyta</taxon>
        <taxon>Embryophyta</taxon>
        <taxon>Tracheophyta</taxon>
        <taxon>Spermatophyta</taxon>
        <taxon>Magnoliopsida</taxon>
        <taxon>eudicotyledons</taxon>
        <taxon>Gunneridae</taxon>
        <taxon>Pentapetalae</taxon>
        <taxon>rosids</taxon>
        <taxon>fabids</taxon>
        <taxon>Malpighiales</taxon>
        <taxon>Rhizophoraceae</taxon>
        <taxon>Rhizophora</taxon>
    </lineage>
</organism>